<dbReference type="EMBL" id="BMWS01000011">
    <property type="protein sequence ID" value="GGX17963.1"/>
    <property type="molecule type" value="Genomic_DNA"/>
</dbReference>
<feature type="domain" description="Right handed beta helix" evidence="2">
    <location>
        <begin position="184"/>
        <end position="331"/>
    </location>
</feature>
<dbReference type="InterPro" id="IPR012334">
    <property type="entry name" value="Pectin_lyas_fold"/>
</dbReference>
<organism evidence="3 4">
    <name type="scientific">Aquimarina muelleri</name>
    <dbReference type="NCBI Taxonomy" id="279356"/>
    <lineage>
        <taxon>Bacteria</taxon>
        <taxon>Pseudomonadati</taxon>
        <taxon>Bacteroidota</taxon>
        <taxon>Flavobacteriia</taxon>
        <taxon>Flavobacteriales</taxon>
        <taxon>Flavobacteriaceae</taxon>
        <taxon>Aquimarina</taxon>
    </lineage>
</organism>
<comment type="caution">
    <text evidence="3">The sequence shown here is derived from an EMBL/GenBank/DDBJ whole genome shotgun (WGS) entry which is preliminary data.</text>
</comment>
<evidence type="ECO:0000256" key="1">
    <source>
        <dbReference type="SAM" id="Phobius"/>
    </source>
</evidence>
<evidence type="ECO:0000313" key="4">
    <source>
        <dbReference type="Proteomes" id="UP000601108"/>
    </source>
</evidence>
<keyword evidence="1" id="KW-1133">Transmembrane helix</keyword>
<evidence type="ECO:0000313" key="3">
    <source>
        <dbReference type="EMBL" id="GGX17963.1"/>
    </source>
</evidence>
<protein>
    <recommendedName>
        <fullName evidence="2">Right handed beta helix domain-containing protein</fullName>
    </recommendedName>
</protein>
<dbReference type="AlphaFoldDB" id="A0A918JW40"/>
<dbReference type="RefSeq" id="WP_027414344.1">
    <property type="nucleotide sequence ID" value="NZ_BMWS01000011.1"/>
</dbReference>
<proteinExistence type="predicted"/>
<keyword evidence="4" id="KW-1185">Reference proteome</keyword>
<keyword evidence="1" id="KW-0812">Transmembrane</keyword>
<name>A0A918JW40_9FLAO</name>
<dbReference type="SUPFAM" id="SSF51126">
    <property type="entry name" value="Pectin lyase-like"/>
    <property type="match status" value="1"/>
</dbReference>
<feature type="transmembrane region" description="Helical" evidence="1">
    <location>
        <begin position="5"/>
        <end position="23"/>
    </location>
</feature>
<gene>
    <name evidence="3" type="ORF">GCM10007384_19280</name>
</gene>
<dbReference type="Gene3D" id="2.160.20.10">
    <property type="entry name" value="Single-stranded right-handed beta-helix, Pectin lyase-like"/>
    <property type="match status" value="1"/>
</dbReference>
<accession>A0A918JW40</accession>
<dbReference type="InterPro" id="IPR039448">
    <property type="entry name" value="Beta_helix"/>
</dbReference>
<sequence>MYKKIIFGIIVVAVSIFFILQVFKTENTEVKKTLESIEVSKKNVQDNTSFEKEIETETDSMEVYNVSSLQDFLNSLGNDRIIRMDKTINLSEEIQDLYFNRENISLIKNGDYGLLKFGNEYYSISDGSYYSSAVDSNTDLFEMYLENIYENHLLEIHNCTNLIIEGYKNNTVAFVTNQNEGAVISFQKNTNLSIKNLQFYHSPTADGGCGEYAPVVSFYEDKNLIIDNCSFNGSGTEGIIANNVTNFLVNNSRIFNCSNTGVFLNTVEKFTLQNSNIDNNTLTNSVISIKNSNALIENTNILSNVGSKSRFLYVDENSTIKFKKCKIENNDKFYLDSEQELFFEEDCILQMSDFKDYEDYLDKEKTPIIKDKEQSTNKGLSLAHIPGIIIHKSDNINQNMLKKYNSKLSELYAILPKFSTINFFHLNTSDPLNFIAQDSTYYLPQNKTAEDYKIIFWDGVKKPLPISLSEKRDPFLEFKKYFGVKTKEEILALFGGKKKKPSTKLSNELIFKDITPNHYLHPESLFHIPKNVRYIKTDIYSDGKLIEYYEYFFAKNKKLDSLFSSRSSCKYKVSYNKNGLINFIEKTQLKSKKKTYLFYLMTSDRTIGKYKTDSFDSKTTNNNLEAVFTINNKYEITQTNYPQTWSENYIQYYKFEDNKVDIIKAKSGNYTFILGYGFDKNNKVSKFFFTNEHIELEKDFELLTPKLAKNHVISDKDNEIAFFYDKKGYCSKVISKTNGKINNLITHTYKF</sequence>
<dbReference type="Pfam" id="PF13229">
    <property type="entry name" value="Beta_helix"/>
    <property type="match status" value="1"/>
</dbReference>
<reference evidence="3 4" key="1">
    <citation type="journal article" date="2014" name="Int. J. Syst. Evol. Microbiol.">
        <title>Complete genome sequence of Corynebacterium casei LMG S-19264T (=DSM 44701T), isolated from a smear-ripened cheese.</title>
        <authorList>
            <consortium name="US DOE Joint Genome Institute (JGI-PGF)"/>
            <person name="Walter F."/>
            <person name="Albersmeier A."/>
            <person name="Kalinowski J."/>
            <person name="Ruckert C."/>
        </authorList>
    </citation>
    <scope>NUCLEOTIDE SEQUENCE [LARGE SCALE GENOMIC DNA]</scope>
    <source>
        <strain evidence="3 4">KCTC 12285</strain>
    </source>
</reference>
<evidence type="ECO:0000259" key="2">
    <source>
        <dbReference type="Pfam" id="PF13229"/>
    </source>
</evidence>
<keyword evidence="1" id="KW-0472">Membrane</keyword>
<dbReference type="InterPro" id="IPR011050">
    <property type="entry name" value="Pectin_lyase_fold/virulence"/>
</dbReference>
<dbReference type="Proteomes" id="UP000601108">
    <property type="component" value="Unassembled WGS sequence"/>
</dbReference>